<feature type="non-terminal residue" evidence="7">
    <location>
        <position position="1"/>
    </location>
</feature>
<dbReference type="Proteomes" id="UP001212841">
    <property type="component" value="Unassembled WGS sequence"/>
</dbReference>
<dbReference type="GO" id="GO:0007020">
    <property type="term" value="P:microtubule nucleation"/>
    <property type="evidence" value="ECO:0007669"/>
    <property type="project" value="UniProtKB-ARBA"/>
</dbReference>
<dbReference type="Pfam" id="PF04130">
    <property type="entry name" value="GCP_C_terminal"/>
    <property type="match status" value="1"/>
</dbReference>
<evidence type="ECO:0000256" key="4">
    <source>
        <dbReference type="ARBA" id="ARBA00022701"/>
    </source>
</evidence>
<evidence type="ECO:0000259" key="6">
    <source>
        <dbReference type="Pfam" id="PF04130"/>
    </source>
</evidence>
<keyword evidence="8" id="KW-1185">Reference proteome</keyword>
<comment type="caution">
    <text evidence="7">The sequence shown here is derived from an EMBL/GenBank/DDBJ whole genome shotgun (WGS) entry which is preliminary data.</text>
</comment>
<dbReference type="AlphaFoldDB" id="A0AAD5S2S4"/>
<organism evidence="7 8">
    <name type="scientific">Rhizophlyctis rosea</name>
    <dbReference type="NCBI Taxonomy" id="64517"/>
    <lineage>
        <taxon>Eukaryota</taxon>
        <taxon>Fungi</taxon>
        <taxon>Fungi incertae sedis</taxon>
        <taxon>Chytridiomycota</taxon>
        <taxon>Chytridiomycota incertae sedis</taxon>
        <taxon>Chytridiomycetes</taxon>
        <taxon>Rhizophlyctidales</taxon>
        <taxon>Rhizophlyctidaceae</taxon>
        <taxon>Rhizophlyctis</taxon>
    </lineage>
</organism>
<dbReference type="GO" id="GO:0000930">
    <property type="term" value="C:gamma-tubulin complex"/>
    <property type="evidence" value="ECO:0007669"/>
    <property type="project" value="UniProtKB-ARBA"/>
</dbReference>
<dbReference type="Gene3D" id="1.20.120.1900">
    <property type="entry name" value="Gamma-tubulin complex, C-terminal domain"/>
    <property type="match status" value="1"/>
</dbReference>
<dbReference type="InterPro" id="IPR040457">
    <property type="entry name" value="GCP_C"/>
</dbReference>
<keyword evidence="4" id="KW-0493">Microtubule</keyword>
<gene>
    <name evidence="7" type="ORF">HK097_003152</name>
</gene>
<dbReference type="GO" id="GO:0043015">
    <property type="term" value="F:gamma-tubulin binding"/>
    <property type="evidence" value="ECO:0007669"/>
    <property type="project" value="InterPro"/>
</dbReference>
<proteinExistence type="inferred from homology"/>
<evidence type="ECO:0000256" key="2">
    <source>
        <dbReference type="ARBA" id="ARBA00010337"/>
    </source>
</evidence>
<sequence>GKEHLTIRYTPPSPHSLILTPSIMQSYEEIFRFLVLLIQTESSLKRVIRSSWWRNVRYGGRNWRSSGRRGRTAQNDYFEESLYGVEEWDPEETKAGLRLLRFGRGFVGGVMRYVFETGVGEVWEGFREALDLVAVRIRDGDGQGKSKVRGEVETEVEKIAKSVTDLEGLYRTHVGVVDEMRRRVLVGRQMEPVRKIVEGLCEICGEFERVVRVRCGELPKGGLRSGTGGGVGDLCARFEQGMGMLVKVLVGLEERDEQGNECWGKMRDAVDGNGFWERRGVSVL</sequence>
<keyword evidence="3" id="KW-0963">Cytoplasm</keyword>
<dbReference type="InterPro" id="IPR042241">
    <property type="entry name" value="GCP_C_sf"/>
</dbReference>
<evidence type="ECO:0000313" key="7">
    <source>
        <dbReference type="EMBL" id="KAJ3038511.1"/>
    </source>
</evidence>
<dbReference type="GO" id="GO:0005874">
    <property type="term" value="C:microtubule"/>
    <property type="evidence" value="ECO:0007669"/>
    <property type="project" value="UniProtKB-KW"/>
</dbReference>
<reference evidence="7" key="1">
    <citation type="submission" date="2020-05" db="EMBL/GenBank/DDBJ databases">
        <title>Phylogenomic resolution of chytrid fungi.</title>
        <authorList>
            <person name="Stajich J.E."/>
            <person name="Amses K."/>
            <person name="Simmons R."/>
            <person name="Seto K."/>
            <person name="Myers J."/>
            <person name="Bonds A."/>
            <person name="Quandt C.A."/>
            <person name="Barry K."/>
            <person name="Liu P."/>
            <person name="Grigoriev I."/>
            <person name="Longcore J.E."/>
            <person name="James T.Y."/>
        </authorList>
    </citation>
    <scope>NUCLEOTIDE SEQUENCE</scope>
    <source>
        <strain evidence="7">JEL0318</strain>
    </source>
</reference>
<comment type="subcellular location">
    <subcellularLocation>
        <location evidence="1">Cytoplasm</location>
        <location evidence="1">Cytoskeleton</location>
    </subcellularLocation>
</comment>
<evidence type="ECO:0000256" key="5">
    <source>
        <dbReference type="ARBA" id="ARBA00023212"/>
    </source>
</evidence>
<evidence type="ECO:0000256" key="3">
    <source>
        <dbReference type="ARBA" id="ARBA00022490"/>
    </source>
</evidence>
<feature type="domain" description="Gamma tubulin complex component C-terminal" evidence="6">
    <location>
        <begin position="3"/>
        <end position="256"/>
    </location>
</feature>
<protein>
    <recommendedName>
        <fullName evidence="6">Gamma tubulin complex component C-terminal domain-containing protein</fullName>
    </recommendedName>
</protein>
<dbReference type="GO" id="GO:0005816">
    <property type="term" value="C:spindle pole body"/>
    <property type="evidence" value="ECO:0007669"/>
    <property type="project" value="UniProtKB-ARBA"/>
</dbReference>
<evidence type="ECO:0000313" key="8">
    <source>
        <dbReference type="Proteomes" id="UP001212841"/>
    </source>
</evidence>
<evidence type="ECO:0000256" key="1">
    <source>
        <dbReference type="ARBA" id="ARBA00004245"/>
    </source>
</evidence>
<dbReference type="EMBL" id="JADGJD010001724">
    <property type="protein sequence ID" value="KAJ3038511.1"/>
    <property type="molecule type" value="Genomic_DNA"/>
</dbReference>
<keyword evidence="5" id="KW-0206">Cytoskeleton</keyword>
<name>A0AAD5S2S4_9FUNG</name>
<comment type="similarity">
    <text evidence="2">Belongs to the TUBGCP family.</text>
</comment>
<accession>A0AAD5S2S4</accession>